<dbReference type="InterPro" id="IPR013196">
    <property type="entry name" value="HTH_11"/>
</dbReference>
<sequence>MQKIERLMAIILALKNKKKMTAKELSETFEVDIRTIYRDMQALSEMNVPVVSYPGSEGGYELLDDYFIPPIMFNKDEVFALLLAKKIVDIINIPGYTAFANSAFLKIENIVNECFKKDFEDVQKKIVFDIKSNDINIENSYVFDIVKKALKYNFKIKVSYDEGISSSLVEQIIRPYGIVFEDGIWYIVAFSELSNSKVHLNIERIDSISLLNEVFDSPEDFNMRNYYSTCCFKKAYEDKDSILIKLRIKKNLYPSIKDYVFFKYGEVKEETDSYMIDVKTTKPDFYISLAFRFFNSMEIIEPLWVREKFKDELKELNKTYEIKY</sequence>
<accession>A0A934HXC0</accession>
<evidence type="ECO:0000313" key="4">
    <source>
        <dbReference type="EMBL" id="MBI6872095.1"/>
    </source>
</evidence>
<dbReference type="PROSITE" id="PS52050">
    <property type="entry name" value="WYL"/>
    <property type="match status" value="1"/>
</dbReference>
<protein>
    <submittedName>
        <fullName evidence="4">YafY family transcriptional regulator</fullName>
    </submittedName>
</protein>
<dbReference type="RefSeq" id="WP_211141549.1">
    <property type="nucleotide sequence ID" value="NZ_JAEEGB010000005.1"/>
</dbReference>
<evidence type="ECO:0000259" key="3">
    <source>
        <dbReference type="PROSITE" id="PS51000"/>
    </source>
</evidence>
<dbReference type="EMBL" id="JAEEGB010000005">
    <property type="protein sequence ID" value="MBI6872095.1"/>
    <property type="molecule type" value="Genomic_DNA"/>
</dbReference>
<dbReference type="InterPro" id="IPR051534">
    <property type="entry name" value="CBASS_pafABC_assoc_protein"/>
</dbReference>
<dbReference type="AlphaFoldDB" id="A0A934HXC0"/>
<evidence type="ECO:0000313" key="5">
    <source>
        <dbReference type="Proteomes" id="UP000622687"/>
    </source>
</evidence>
<evidence type="ECO:0000256" key="1">
    <source>
        <dbReference type="ARBA" id="ARBA00023015"/>
    </source>
</evidence>
<evidence type="ECO:0000256" key="2">
    <source>
        <dbReference type="ARBA" id="ARBA00023163"/>
    </source>
</evidence>
<gene>
    <name evidence="4" type="ORF">I6U51_05150</name>
</gene>
<keyword evidence="5" id="KW-1185">Reference proteome</keyword>
<dbReference type="Proteomes" id="UP000622687">
    <property type="component" value="Unassembled WGS sequence"/>
</dbReference>
<keyword evidence="1" id="KW-0805">Transcription regulation</keyword>
<organism evidence="4 5">
    <name type="scientific">Clostridium aciditolerans</name>
    <dbReference type="NCBI Taxonomy" id="339861"/>
    <lineage>
        <taxon>Bacteria</taxon>
        <taxon>Bacillati</taxon>
        <taxon>Bacillota</taxon>
        <taxon>Clostridia</taxon>
        <taxon>Eubacteriales</taxon>
        <taxon>Clostridiaceae</taxon>
        <taxon>Clostridium</taxon>
    </lineage>
</organism>
<dbReference type="Gene3D" id="1.10.10.10">
    <property type="entry name" value="Winged helix-like DNA-binding domain superfamily/Winged helix DNA-binding domain"/>
    <property type="match status" value="1"/>
</dbReference>
<dbReference type="Pfam" id="PF08279">
    <property type="entry name" value="HTH_11"/>
    <property type="match status" value="1"/>
</dbReference>
<dbReference type="InterPro" id="IPR036388">
    <property type="entry name" value="WH-like_DNA-bd_sf"/>
</dbReference>
<proteinExistence type="predicted"/>
<keyword evidence="2" id="KW-0804">Transcription</keyword>
<dbReference type="PROSITE" id="PS51000">
    <property type="entry name" value="HTH_DEOR_2"/>
    <property type="match status" value="1"/>
</dbReference>
<dbReference type="InterPro" id="IPR026881">
    <property type="entry name" value="WYL_dom"/>
</dbReference>
<reference evidence="4" key="1">
    <citation type="submission" date="2020-12" db="EMBL/GenBank/DDBJ databases">
        <title>Clostridium thailandense sp. nov., a novel acetogenic bacterium isolated from peat land soil in Thailand.</title>
        <authorList>
            <person name="Chaikitkaew S."/>
            <person name="Birkeland N.K."/>
        </authorList>
    </citation>
    <scope>NUCLEOTIDE SEQUENCE</scope>
    <source>
        <strain evidence="4">DSM 17425</strain>
    </source>
</reference>
<dbReference type="InterPro" id="IPR036390">
    <property type="entry name" value="WH_DNA-bd_sf"/>
</dbReference>
<dbReference type="PANTHER" id="PTHR34580:SF1">
    <property type="entry name" value="PROTEIN PAFC"/>
    <property type="match status" value="1"/>
</dbReference>
<dbReference type="PANTHER" id="PTHR34580">
    <property type="match status" value="1"/>
</dbReference>
<dbReference type="Pfam" id="PF13280">
    <property type="entry name" value="WYL"/>
    <property type="match status" value="1"/>
</dbReference>
<comment type="caution">
    <text evidence="4">The sequence shown here is derived from an EMBL/GenBank/DDBJ whole genome shotgun (WGS) entry which is preliminary data.</text>
</comment>
<dbReference type="GO" id="GO:0003700">
    <property type="term" value="F:DNA-binding transcription factor activity"/>
    <property type="evidence" value="ECO:0007669"/>
    <property type="project" value="InterPro"/>
</dbReference>
<name>A0A934HXC0_9CLOT</name>
<dbReference type="InterPro" id="IPR001034">
    <property type="entry name" value="DeoR_HTH"/>
</dbReference>
<feature type="domain" description="HTH deoR-type" evidence="3">
    <location>
        <begin position="3"/>
        <end position="58"/>
    </location>
</feature>
<dbReference type="SUPFAM" id="SSF46785">
    <property type="entry name" value="Winged helix' DNA-binding domain"/>
    <property type="match status" value="1"/>
</dbReference>